<dbReference type="HOGENOM" id="CLU_015553_0_3_10"/>
<dbReference type="AlphaFoldDB" id="C6Y3R4"/>
<comment type="similarity">
    <text evidence="2">Belongs to the SusD family.</text>
</comment>
<dbReference type="Proteomes" id="UP000000852">
    <property type="component" value="Chromosome"/>
</dbReference>
<evidence type="ECO:0000256" key="3">
    <source>
        <dbReference type="ARBA" id="ARBA00022729"/>
    </source>
</evidence>
<dbReference type="InterPro" id="IPR012944">
    <property type="entry name" value="SusD_RagB_dom"/>
</dbReference>
<dbReference type="SUPFAM" id="SSF48452">
    <property type="entry name" value="TPR-like"/>
    <property type="match status" value="1"/>
</dbReference>
<dbReference type="EMBL" id="CP001681">
    <property type="protein sequence ID" value="ACU03343.1"/>
    <property type="molecule type" value="Genomic_DNA"/>
</dbReference>
<dbReference type="InterPro" id="IPR033985">
    <property type="entry name" value="SusD-like_N"/>
</dbReference>
<dbReference type="GO" id="GO:0009279">
    <property type="term" value="C:cell outer membrane"/>
    <property type="evidence" value="ECO:0007669"/>
    <property type="project" value="UniProtKB-SubCell"/>
</dbReference>
<keyword evidence="5" id="KW-0998">Cell outer membrane</keyword>
<dbReference type="Gene3D" id="1.25.40.390">
    <property type="match status" value="1"/>
</dbReference>
<reference evidence="8 9" key="1">
    <citation type="journal article" date="2009" name="Stand. Genomic Sci.">
        <title>Complete genome sequence of Pedobacter heparinus type strain (HIM 762-3).</title>
        <authorList>
            <person name="Han C."/>
            <person name="Spring S."/>
            <person name="Lapidus A."/>
            <person name="Del Rio T.G."/>
            <person name="Tice H."/>
            <person name="Copeland A."/>
            <person name="Cheng J.F."/>
            <person name="Lucas S."/>
            <person name="Chen F."/>
            <person name="Nolan M."/>
            <person name="Bruce D."/>
            <person name="Goodwin L."/>
            <person name="Pitluck S."/>
            <person name="Ivanova N."/>
            <person name="Mavromatis K."/>
            <person name="Mikhailova N."/>
            <person name="Pati A."/>
            <person name="Chen A."/>
            <person name="Palaniappan K."/>
            <person name="Land M."/>
            <person name="Hauser L."/>
            <person name="Chang Y.J."/>
            <person name="Jeffries C.C."/>
            <person name="Saunders E."/>
            <person name="Chertkov O."/>
            <person name="Brettin T."/>
            <person name="Goker M."/>
            <person name="Rohde M."/>
            <person name="Bristow J."/>
            <person name="Eisen J.A."/>
            <person name="Markowitz V."/>
            <person name="Hugenholtz P."/>
            <person name="Kyrpides N.C."/>
            <person name="Klenk H.P."/>
            <person name="Detter J.C."/>
        </authorList>
    </citation>
    <scope>NUCLEOTIDE SEQUENCE [LARGE SCALE GENOMIC DNA]</scope>
    <source>
        <strain evidence="9">ATCC 13125 / DSM 2366 / CIP 104194 / JCM 7457 / NBRC 12017 / NCIMB 9290 / NRRL B-14731 / HIM 762-3</strain>
    </source>
</reference>
<dbReference type="Pfam" id="PF14322">
    <property type="entry name" value="SusD-like_3"/>
    <property type="match status" value="1"/>
</dbReference>
<keyword evidence="4" id="KW-0472">Membrane</keyword>
<name>C6Y3R4_PEDHD</name>
<feature type="domain" description="RagB/SusD" evidence="6">
    <location>
        <begin position="331"/>
        <end position="583"/>
    </location>
</feature>
<evidence type="ECO:0000259" key="7">
    <source>
        <dbReference type="Pfam" id="PF14322"/>
    </source>
</evidence>
<evidence type="ECO:0000259" key="6">
    <source>
        <dbReference type="Pfam" id="PF07980"/>
    </source>
</evidence>
<proteinExistence type="inferred from homology"/>
<dbReference type="KEGG" id="phe:Phep_1125"/>
<evidence type="ECO:0000313" key="9">
    <source>
        <dbReference type="Proteomes" id="UP000000852"/>
    </source>
</evidence>
<dbReference type="STRING" id="485917.Phep_1125"/>
<comment type="subcellular location">
    <subcellularLocation>
        <location evidence="1">Cell outer membrane</location>
    </subcellularLocation>
</comment>
<organism evidence="8 9">
    <name type="scientific">Pedobacter heparinus (strain ATCC 13125 / DSM 2366 / CIP 104194 / JCM 7457 / NBRC 12017 / NCIMB 9290 / NRRL B-14731 / HIM 762-3)</name>
    <dbReference type="NCBI Taxonomy" id="485917"/>
    <lineage>
        <taxon>Bacteria</taxon>
        <taxon>Pseudomonadati</taxon>
        <taxon>Bacteroidota</taxon>
        <taxon>Sphingobacteriia</taxon>
        <taxon>Sphingobacteriales</taxon>
        <taxon>Sphingobacteriaceae</taxon>
        <taxon>Pedobacter</taxon>
    </lineage>
</organism>
<keyword evidence="9" id="KW-1185">Reference proteome</keyword>
<dbReference type="Pfam" id="PF07980">
    <property type="entry name" value="SusD_RagB"/>
    <property type="match status" value="1"/>
</dbReference>
<keyword evidence="3" id="KW-0732">Signal</keyword>
<sequence length="583" mass="63855">MDMKKILFSIICLTGAFLLQSCSDETIDTKPAQFVNKDVIYTNSARILQFVNNLYTFLPKGYNRLGSVADVGDDVGPTPGANVLGSMVAAATDEAVHASPNSGAEKWGTGNWGTTSSNNWDAPLNTIYTGIRRTYDYTNDIHANLIVAPVSSISQITAAQRDEYYGQAIFIRALLNFELLKRFGGYPIVREALRADGNLIIPKSSYDECVEYIAGLCDEAVAVLPITYAAGDFGRATKGAALALKGRLLLYAASPLNNAGNLLTKWQAAAAANAAVINLKNGAAPVYSLYTAGTGYDAFFTTLVGNNEIILSRIEPANAAIEQVNGLPQLVDGGGGTNPTLDLVNDYEMKDGTRFNWSNPTHANAPFANRDPRFDKTILYNGVSWMGVTVETFEGGKDKTGINPTRTGFFLRKFMGNSTKATWIAPVVNTLHCFPIFRYGETLLNYAEAMNEAYGPDDPATYGLTARQAIALIRTRAGLTANQTVPSATSQSLMRDAIRHERRIELAFEEHRHLDLRRWNLAVTVLNNKPVSGLKIVRSSGPPYTFTYTPEVVENRVFTENMYRYPFPREEVSRNPGIQNPGW</sequence>
<feature type="domain" description="SusD-like N-terminal" evidence="7">
    <location>
        <begin position="111"/>
        <end position="249"/>
    </location>
</feature>
<accession>C6Y3R4</accession>
<evidence type="ECO:0000256" key="2">
    <source>
        <dbReference type="ARBA" id="ARBA00006275"/>
    </source>
</evidence>
<dbReference type="eggNOG" id="COG1435">
    <property type="taxonomic scope" value="Bacteria"/>
</dbReference>
<protein>
    <submittedName>
        <fullName evidence="8">RagB/SusD domain protein</fullName>
    </submittedName>
</protein>
<dbReference type="PROSITE" id="PS51257">
    <property type="entry name" value="PROKAR_LIPOPROTEIN"/>
    <property type="match status" value="1"/>
</dbReference>
<dbReference type="InterPro" id="IPR011990">
    <property type="entry name" value="TPR-like_helical_dom_sf"/>
</dbReference>
<evidence type="ECO:0000256" key="4">
    <source>
        <dbReference type="ARBA" id="ARBA00023136"/>
    </source>
</evidence>
<evidence type="ECO:0000256" key="1">
    <source>
        <dbReference type="ARBA" id="ARBA00004442"/>
    </source>
</evidence>
<evidence type="ECO:0000256" key="5">
    <source>
        <dbReference type="ARBA" id="ARBA00023237"/>
    </source>
</evidence>
<gene>
    <name evidence="8" type="ordered locus">Phep_1125</name>
</gene>
<evidence type="ECO:0000313" key="8">
    <source>
        <dbReference type="EMBL" id="ACU03343.1"/>
    </source>
</evidence>